<dbReference type="Proteomes" id="UP000775213">
    <property type="component" value="Unassembled WGS sequence"/>
</dbReference>
<sequence>MEVIGNNLYEPKVNLSLAFKMGGVTAKRSAPALAMMDSLEVVEECCVDVRLELSLGLSSDEVECKKWVGKTNETVIVKKPKIEEGPMPYYLKVISIVFIGPKYYCYAYMMS</sequence>
<dbReference type="EMBL" id="JAGFBR010000001">
    <property type="protein sequence ID" value="KAH0470706.1"/>
    <property type="molecule type" value="Genomic_DNA"/>
</dbReference>
<accession>A0AAV7HPV1</accession>
<protein>
    <submittedName>
        <fullName evidence="1">Uncharacterized protein</fullName>
    </submittedName>
</protein>
<organism evidence="1 2">
    <name type="scientific">Dendrobium chrysotoxum</name>
    <name type="common">Orchid</name>
    <dbReference type="NCBI Taxonomy" id="161865"/>
    <lineage>
        <taxon>Eukaryota</taxon>
        <taxon>Viridiplantae</taxon>
        <taxon>Streptophyta</taxon>
        <taxon>Embryophyta</taxon>
        <taxon>Tracheophyta</taxon>
        <taxon>Spermatophyta</taxon>
        <taxon>Magnoliopsida</taxon>
        <taxon>Liliopsida</taxon>
        <taxon>Asparagales</taxon>
        <taxon>Orchidaceae</taxon>
        <taxon>Epidendroideae</taxon>
        <taxon>Malaxideae</taxon>
        <taxon>Dendrobiinae</taxon>
        <taxon>Dendrobium</taxon>
    </lineage>
</organism>
<reference evidence="1 2" key="1">
    <citation type="journal article" date="2021" name="Hortic Res">
        <title>Chromosome-scale assembly of the Dendrobium chrysotoxum genome enhances the understanding of orchid evolution.</title>
        <authorList>
            <person name="Zhang Y."/>
            <person name="Zhang G.Q."/>
            <person name="Zhang D."/>
            <person name="Liu X.D."/>
            <person name="Xu X.Y."/>
            <person name="Sun W.H."/>
            <person name="Yu X."/>
            <person name="Zhu X."/>
            <person name="Wang Z.W."/>
            <person name="Zhao X."/>
            <person name="Zhong W.Y."/>
            <person name="Chen H."/>
            <person name="Yin W.L."/>
            <person name="Huang T."/>
            <person name="Niu S.C."/>
            <person name="Liu Z.J."/>
        </authorList>
    </citation>
    <scope>NUCLEOTIDE SEQUENCE [LARGE SCALE GENOMIC DNA]</scope>
    <source>
        <strain evidence="1">Lindl</strain>
    </source>
</reference>
<gene>
    <name evidence="1" type="ORF">IEQ34_000429</name>
</gene>
<name>A0AAV7HPV1_DENCH</name>
<proteinExistence type="predicted"/>
<evidence type="ECO:0000313" key="2">
    <source>
        <dbReference type="Proteomes" id="UP000775213"/>
    </source>
</evidence>
<evidence type="ECO:0000313" key="1">
    <source>
        <dbReference type="EMBL" id="KAH0470706.1"/>
    </source>
</evidence>
<dbReference type="AlphaFoldDB" id="A0AAV7HPV1"/>
<comment type="caution">
    <text evidence="1">The sequence shown here is derived from an EMBL/GenBank/DDBJ whole genome shotgun (WGS) entry which is preliminary data.</text>
</comment>
<keyword evidence="2" id="KW-1185">Reference proteome</keyword>